<accession>A0A084II32</accession>
<protein>
    <submittedName>
        <fullName evidence="1">Uncharacterized protein</fullName>
    </submittedName>
</protein>
<sequence length="67" mass="7370">MFTVVCPNPDCGQAIDRSAWWLLQREAYSACPACGADMAKAIDEQRMALCRDGYADAEQAREMPIAS</sequence>
<name>A0A084II32_SALHC</name>
<comment type="caution">
    <text evidence="1">The sequence shown here is derived from an EMBL/GenBank/DDBJ whole genome shotgun (WGS) entry which is preliminary data.</text>
</comment>
<dbReference type="AlphaFoldDB" id="A0A084II32"/>
<reference evidence="1 2" key="1">
    <citation type="submission" date="2013-03" db="EMBL/GenBank/DDBJ databases">
        <title>Salinisphaera hydrothermalis C41B8 Genome Sequencing.</title>
        <authorList>
            <person name="Li C."/>
            <person name="Lai Q."/>
            <person name="Shao Z."/>
        </authorList>
    </citation>
    <scope>NUCLEOTIDE SEQUENCE [LARGE SCALE GENOMIC DNA]</scope>
    <source>
        <strain evidence="1 2">C41B8</strain>
    </source>
</reference>
<evidence type="ECO:0000313" key="2">
    <source>
        <dbReference type="Proteomes" id="UP000028302"/>
    </source>
</evidence>
<gene>
    <name evidence="1" type="ORF">C41B8_15170</name>
</gene>
<dbReference type="EMBL" id="APNK01000031">
    <property type="protein sequence ID" value="KEZ76366.1"/>
    <property type="molecule type" value="Genomic_DNA"/>
</dbReference>
<evidence type="ECO:0000313" key="1">
    <source>
        <dbReference type="EMBL" id="KEZ76366.1"/>
    </source>
</evidence>
<organism evidence="1 2">
    <name type="scientific">Salinisphaera hydrothermalis (strain C41B8)</name>
    <dbReference type="NCBI Taxonomy" id="1304275"/>
    <lineage>
        <taxon>Bacteria</taxon>
        <taxon>Pseudomonadati</taxon>
        <taxon>Pseudomonadota</taxon>
        <taxon>Gammaproteobacteria</taxon>
        <taxon>Salinisphaerales</taxon>
        <taxon>Salinisphaeraceae</taxon>
        <taxon>Salinisphaera</taxon>
    </lineage>
</organism>
<dbReference type="Proteomes" id="UP000028302">
    <property type="component" value="Unassembled WGS sequence"/>
</dbReference>
<proteinExistence type="predicted"/>
<keyword evidence="2" id="KW-1185">Reference proteome</keyword>